<feature type="region of interest" description="Disordered" evidence="1">
    <location>
        <begin position="105"/>
        <end position="171"/>
    </location>
</feature>
<evidence type="ECO:0000313" key="3">
    <source>
        <dbReference type="Proteomes" id="UP000316096"/>
    </source>
</evidence>
<evidence type="ECO:0000313" key="2">
    <source>
        <dbReference type="EMBL" id="TQM00267.1"/>
    </source>
</evidence>
<gene>
    <name evidence="2" type="ORF">FB559_5977</name>
</gene>
<reference evidence="2 3" key="1">
    <citation type="submission" date="2019-06" db="EMBL/GenBank/DDBJ databases">
        <title>Sequencing the genomes of 1000 actinobacteria strains.</title>
        <authorList>
            <person name="Klenk H.-P."/>
        </authorList>
    </citation>
    <scope>NUCLEOTIDE SEQUENCE [LARGE SCALE GENOMIC DNA]</scope>
    <source>
        <strain evidence="2 3">DSM 102200</strain>
    </source>
</reference>
<dbReference type="EMBL" id="VFOZ01000001">
    <property type="protein sequence ID" value="TQM00267.1"/>
    <property type="molecule type" value="Genomic_DNA"/>
</dbReference>
<sequence length="235" mass="25212">MPTPPRLPKSSASNLGRSPATATIPSPHRDATSRHASRRPHCVRYPASVLPGERPNLGVVMHDGVDDNGMSAETLFLEATWNEDGREKAGRYVARVTPAAEDIPVFPEQALPRPPPRVRHPASATPRPPPRVRHPASATPRPPPRVRHPASATPRPPPGVRTASATSGPLPRVCYLGSATSGLLPRVCYLGSATPRPPPPVRLPASVTSRPHRDRHRPPPSRTPPLRPGPLSDIS</sequence>
<dbReference type="Proteomes" id="UP000316096">
    <property type="component" value="Unassembled WGS sequence"/>
</dbReference>
<organism evidence="2 3">
    <name type="scientific">Actinoallomurus bryophytorum</name>
    <dbReference type="NCBI Taxonomy" id="1490222"/>
    <lineage>
        <taxon>Bacteria</taxon>
        <taxon>Bacillati</taxon>
        <taxon>Actinomycetota</taxon>
        <taxon>Actinomycetes</taxon>
        <taxon>Streptosporangiales</taxon>
        <taxon>Thermomonosporaceae</taxon>
        <taxon>Actinoallomurus</taxon>
    </lineage>
</organism>
<accession>A0A543CT33</accession>
<name>A0A543CT33_9ACTN</name>
<comment type="caution">
    <text evidence="2">The sequence shown here is derived from an EMBL/GenBank/DDBJ whole genome shotgun (WGS) entry which is preliminary data.</text>
</comment>
<dbReference type="AlphaFoldDB" id="A0A543CT33"/>
<evidence type="ECO:0000256" key="1">
    <source>
        <dbReference type="SAM" id="MobiDB-lite"/>
    </source>
</evidence>
<feature type="compositionally biased region" description="Polar residues" evidence="1">
    <location>
        <begin position="10"/>
        <end position="24"/>
    </location>
</feature>
<proteinExistence type="predicted"/>
<feature type="compositionally biased region" description="Basic residues" evidence="1">
    <location>
        <begin position="210"/>
        <end position="219"/>
    </location>
</feature>
<dbReference type="Gene3D" id="3.30.200.20">
    <property type="entry name" value="Phosphorylase Kinase, domain 1"/>
    <property type="match status" value="1"/>
</dbReference>
<protein>
    <submittedName>
        <fullName evidence="2">Uncharacterized protein</fullName>
    </submittedName>
</protein>
<feature type="region of interest" description="Disordered" evidence="1">
    <location>
        <begin position="188"/>
        <end position="235"/>
    </location>
</feature>
<keyword evidence="3" id="KW-1185">Reference proteome</keyword>
<feature type="region of interest" description="Disordered" evidence="1">
    <location>
        <begin position="1"/>
        <end position="55"/>
    </location>
</feature>